<gene>
    <name evidence="11" type="ORF">AURANDRAFT_68494</name>
</gene>
<dbReference type="GO" id="GO:0004674">
    <property type="term" value="F:protein serine/threonine kinase activity"/>
    <property type="evidence" value="ECO:0007669"/>
    <property type="project" value="UniProtKB-KW"/>
</dbReference>
<feature type="compositionally biased region" description="Basic and acidic residues" evidence="7">
    <location>
        <begin position="762"/>
        <end position="771"/>
    </location>
</feature>
<evidence type="ECO:0000313" key="12">
    <source>
        <dbReference type="Proteomes" id="UP000002729"/>
    </source>
</evidence>
<evidence type="ECO:0000256" key="2">
    <source>
        <dbReference type="ARBA" id="ARBA00022679"/>
    </source>
</evidence>
<dbReference type="OrthoDB" id="192887at2759"/>
<dbReference type="SMART" id="SM00220">
    <property type="entry name" value="S_TKc"/>
    <property type="match status" value="1"/>
</dbReference>
<organism evidence="12">
    <name type="scientific">Aureococcus anophagefferens</name>
    <name type="common">Harmful bloom alga</name>
    <dbReference type="NCBI Taxonomy" id="44056"/>
    <lineage>
        <taxon>Eukaryota</taxon>
        <taxon>Sar</taxon>
        <taxon>Stramenopiles</taxon>
        <taxon>Ochrophyta</taxon>
        <taxon>Pelagophyceae</taxon>
        <taxon>Pelagomonadales</taxon>
        <taxon>Pelagomonadaceae</taxon>
        <taxon>Aureococcus</taxon>
    </lineage>
</organism>
<sequence length="817" mass="88009">MSDAARARLEVLRSLLRTPVRVGDDEYEGLLSRVYENAMALVEADAPAPEVGTPRRDHRCEASRAGWEAIGFQAAAPDREFRGAGMLGLHCLIYALEHRPEACEASLRGPFPFAAASINMTLVAARLAGVVEEGTDDDVAVDPFALGDDGVSESARRAALRHSSLRVSHLLGSSHEGFFELHVAALEALERARRDVDAGPMDFAGCAAAARDEVGVLAAHEPRDVASLKRLVASVPRRKSGFLDARRISAPRSGGWRFGKQTGRKWFALSTGTLTWYDEADVHSHGKRGTAATLLSPGKPAGVLRLKAGMTVKFRHEARSFSVIGGAGQDALLWLDAKEDREMEQWCIALTEHIALAALDSAALALKARDVAATISSEALDAYFKVADSVGIYVRSAPDVAATRTGRALMPGGRVRVLERRRVADPKAEPLGRAFLRLAPEAGGDGDAAVGWVMEHHPTSFEAILVRDDAYVPPGDASDRAPRQRRAARRPPGFRAMGEEDGGDEDIEKHVKRRFEICQRLGKGAYGIVWKAVEKRSHNVIALKKCFDAFRNSTDAQRTFREIIDCQVKLCDFGLCRSVAEVEGPSPVLTDYVATRWYRAPEILLGSPVYTKGVDMWAVGCILGEMLNGKPIFPGTSTVNQLEKVLELTGKPSKEDVDAVGSPYAAQMLDSIGNVTRVPLDLGTTTGDPKGPSVLHSTLKFNPANRVSAVDALNDAWVAEFHKSEEEPDYPGGPIKIVIDDNTKLTAQDYRNNLYMQISQIKKDARRRDQARGANAENAKPAENANADPNAAPPQAAAAATAPPAAAAAKAAAPAAQ</sequence>
<feature type="compositionally biased region" description="Low complexity" evidence="7">
    <location>
        <begin position="774"/>
        <end position="817"/>
    </location>
</feature>
<dbReference type="InParanoid" id="F0YPU4"/>
<dbReference type="SUPFAM" id="SSF56112">
    <property type="entry name" value="Protein kinase-like (PK-like)"/>
    <property type="match status" value="1"/>
</dbReference>
<evidence type="ECO:0000259" key="10">
    <source>
        <dbReference type="PROSITE" id="PS51335"/>
    </source>
</evidence>
<reference evidence="11 12" key="1">
    <citation type="journal article" date="2011" name="Proc. Natl. Acad. Sci. U.S.A.">
        <title>Niche of harmful alga Aureococcus anophagefferens revealed through ecogenomics.</title>
        <authorList>
            <person name="Gobler C.J."/>
            <person name="Berry D.L."/>
            <person name="Dyhrman S.T."/>
            <person name="Wilhelm S.W."/>
            <person name="Salamov A."/>
            <person name="Lobanov A.V."/>
            <person name="Zhang Y."/>
            <person name="Collier J.L."/>
            <person name="Wurch L.L."/>
            <person name="Kustka A.B."/>
            <person name="Dill B.D."/>
            <person name="Shah M."/>
            <person name="VerBerkmoes N.C."/>
            <person name="Kuo A."/>
            <person name="Terry A."/>
            <person name="Pangilinan J."/>
            <person name="Lindquist E.A."/>
            <person name="Lucas S."/>
            <person name="Paulsen I.T."/>
            <person name="Hattenrath-Lehmann T.K."/>
            <person name="Talmage S.C."/>
            <person name="Walker E.A."/>
            <person name="Koch F."/>
            <person name="Burson A.M."/>
            <person name="Marcoval M.A."/>
            <person name="Tang Y.Z."/>
            <person name="Lecleir G.R."/>
            <person name="Coyne K.J."/>
            <person name="Berg G.M."/>
            <person name="Bertrand E.M."/>
            <person name="Saito M.A."/>
            <person name="Gladyshev V.N."/>
            <person name="Grigoriev I.V."/>
        </authorList>
    </citation>
    <scope>NUCLEOTIDE SEQUENCE [LARGE SCALE GENOMIC DNA]</scope>
    <source>
        <strain evidence="12">CCMP 1984</strain>
    </source>
</reference>
<dbReference type="PROSITE" id="PS51335">
    <property type="entry name" value="ELMO"/>
    <property type="match status" value="1"/>
</dbReference>
<evidence type="ECO:0000256" key="7">
    <source>
        <dbReference type="SAM" id="MobiDB-lite"/>
    </source>
</evidence>
<keyword evidence="2" id="KW-0808">Transferase</keyword>
<keyword evidence="12" id="KW-1185">Reference proteome</keyword>
<dbReference type="Pfam" id="PF04727">
    <property type="entry name" value="ELMO_CED12"/>
    <property type="match status" value="1"/>
</dbReference>
<dbReference type="Proteomes" id="UP000002729">
    <property type="component" value="Unassembled WGS sequence"/>
</dbReference>
<dbReference type="AlphaFoldDB" id="F0YPU4"/>
<dbReference type="SUPFAM" id="SSF50729">
    <property type="entry name" value="PH domain-like"/>
    <property type="match status" value="1"/>
</dbReference>
<dbReference type="FunFam" id="1.10.510.10:FF:000624">
    <property type="entry name" value="Mitogen-activated protein kinase"/>
    <property type="match status" value="1"/>
</dbReference>
<dbReference type="InterPro" id="IPR000719">
    <property type="entry name" value="Prot_kinase_dom"/>
</dbReference>
<name>F0YPU4_AURAN</name>
<feature type="region of interest" description="Disordered" evidence="7">
    <location>
        <begin position="474"/>
        <end position="505"/>
    </location>
</feature>
<evidence type="ECO:0000259" key="8">
    <source>
        <dbReference type="PROSITE" id="PS50003"/>
    </source>
</evidence>
<dbReference type="eggNOG" id="KOG0660">
    <property type="taxonomic scope" value="Eukaryota"/>
</dbReference>
<dbReference type="InterPro" id="IPR050117">
    <property type="entry name" value="MAPK"/>
</dbReference>
<dbReference type="PROSITE" id="PS50011">
    <property type="entry name" value="PROTEIN_KINASE_DOM"/>
    <property type="match status" value="1"/>
</dbReference>
<dbReference type="GeneID" id="20226840"/>
<proteinExistence type="predicted"/>
<keyword evidence="4" id="KW-0418">Kinase</keyword>
<dbReference type="KEGG" id="aaf:AURANDRAFT_68494"/>
<feature type="domain" description="PH" evidence="8">
    <location>
        <begin position="236"/>
        <end position="355"/>
    </location>
</feature>
<dbReference type="InterPro" id="IPR006816">
    <property type="entry name" value="ELMO_dom"/>
</dbReference>
<evidence type="ECO:0000256" key="1">
    <source>
        <dbReference type="ARBA" id="ARBA00022527"/>
    </source>
</evidence>
<dbReference type="InterPro" id="IPR017441">
    <property type="entry name" value="Protein_kinase_ATP_BS"/>
</dbReference>
<dbReference type="Pfam" id="PF00069">
    <property type="entry name" value="Pkinase"/>
    <property type="match status" value="1"/>
</dbReference>
<feature type="binding site" evidence="6">
    <location>
        <position position="544"/>
    </location>
    <ligand>
        <name>ATP</name>
        <dbReference type="ChEBI" id="CHEBI:30616"/>
    </ligand>
</feature>
<protein>
    <recommendedName>
        <fullName evidence="13">Protein kinase domain-containing protein</fullName>
    </recommendedName>
</protein>
<dbReference type="RefSeq" id="XP_009042435.1">
    <property type="nucleotide sequence ID" value="XM_009044187.1"/>
</dbReference>
<dbReference type="Gene3D" id="1.10.510.10">
    <property type="entry name" value="Transferase(Phosphotransferase) domain 1"/>
    <property type="match status" value="1"/>
</dbReference>
<evidence type="ECO:0000256" key="3">
    <source>
        <dbReference type="ARBA" id="ARBA00022741"/>
    </source>
</evidence>
<feature type="domain" description="Protein kinase" evidence="9">
    <location>
        <begin position="403"/>
        <end position="718"/>
    </location>
</feature>
<dbReference type="Gene3D" id="3.30.200.20">
    <property type="entry name" value="Phosphorylase Kinase, domain 1"/>
    <property type="match status" value="2"/>
</dbReference>
<evidence type="ECO:0000256" key="5">
    <source>
        <dbReference type="ARBA" id="ARBA00022840"/>
    </source>
</evidence>
<feature type="domain" description="ELMO" evidence="10">
    <location>
        <begin position="26"/>
        <end position="218"/>
    </location>
</feature>
<dbReference type="SMART" id="SM00233">
    <property type="entry name" value="PH"/>
    <property type="match status" value="1"/>
</dbReference>
<evidence type="ECO:0000313" key="11">
    <source>
        <dbReference type="EMBL" id="EGB02864.1"/>
    </source>
</evidence>
<dbReference type="InterPro" id="IPR001849">
    <property type="entry name" value="PH_domain"/>
</dbReference>
<dbReference type="PANTHER" id="PTHR24055">
    <property type="entry name" value="MITOGEN-ACTIVATED PROTEIN KINASE"/>
    <property type="match status" value="1"/>
</dbReference>
<evidence type="ECO:0000259" key="9">
    <source>
        <dbReference type="PROSITE" id="PS50011"/>
    </source>
</evidence>
<accession>F0YPU4</accession>
<keyword evidence="1" id="KW-0723">Serine/threonine-protein kinase</keyword>
<evidence type="ECO:0008006" key="13">
    <source>
        <dbReference type="Google" id="ProtNLM"/>
    </source>
</evidence>
<evidence type="ECO:0000256" key="6">
    <source>
        <dbReference type="PROSITE-ProRule" id="PRU10141"/>
    </source>
</evidence>
<dbReference type="GO" id="GO:0005524">
    <property type="term" value="F:ATP binding"/>
    <property type="evidence" value="ECO:0007669"/>
    <property type="project" value="UniProtKB-UniRule"/>
</dbReference>
<keyword evidence="3 6" id="KW-0547">Nucleotide-binding</keyword>
<feature type="region of interest" description="Disordered" evidence="7">
    <location>
        <begin position="762"/>
        <end position="817"/>
    </location>
</feature>
<dbReference type="InterPro" id="IPR011009">
    <property type="entry name" value="Kinase-like_dom_sf"/>
</dbReference>
<keyword evidence="5 6" id="KW-0067">ATP-binding</keyword>
<dbReference type="EMBL" id="GL833276">
    <property type="protein sequence ID" value="EGB02864.1"/>
    <property type="molecule type" value="Genomic_DNA"/>
</dbReference>
<evidence type="ECO:0000256" key="4">
    <source>
        <dbReference type="ARBA" id="ARBA00022777"/>
    </source>
</evidence>
<dbReference type="PROSITE" id="PS00107">
    <property type="entry name" value="PROTEIN_KINASE_ATP"/>
    <property type="match status" value="1"/>
</dbReference>
<dbReference type="PROSITE" id="PS50003">
    <property type="entry name" value="PH_DOMAIN"/>
    <property type="match status" value="1"/>
</dbReference>